<dbReference type="EMBL" id="JAMFTS010000003">
    <property type="protein sequence ID" value="KAJ4769216.1"/>
    <property type="molecule type" value="Genomic_DNA"/>
</dbReference>
<evidence type="ECO:0000259" key="1">
    <source>
        <dbReference type="SMART" id="SM00256"/>
    </source>
</evidence>
<dbReference type="InterPro" id="IPR036047">
    <property type="entry name" value="F-box-like_dom_sf"/>
</dbReference>
<organism evidence="2 3">
    <name type="scientific">Rhynchospora pubera</name>
    <dbReference type="NCBI Taxonomy" id="906938"/>
    <lineage>
        <taxon>Eukaryota</taxon>
        <taxon>Viridiplantae</taxon>
        <taxon>Streptophyta</taxon>
        <taxon>Embryophyta</taxon>
        <taxon>Tracheophyta</taxon>
        <taxon>Spermatophyta</taxon>
        <taxon>Magnoliopsida</taxon>
        <taxon>Liliopsida</taxon>
        <taxon>Poales</taxon>
        <taxon>Cyperaceae</taxon>
        <taxon>Cyperoideae</taxon>
        <taxon>Rhynchosporeae</taxon>
        <taxon>Rhynchospora</taxon>
    </lineage>
</organism>
<reference evidence="2" key="1">
    <citation type="submission" date="2022-08" db="EMBL/GenBank/DDBJ databases">
        <authorList>
            <person name="Marques A."/>
        </authorList>
    </citation>
    <scope>NUCLEOTIDE SEQUENCE</scope>
    <source>
        <strain evidence="2">RhyPub2mFocal</strain>
        <tissue evidence="2">Leaves</tissue>
    </source>
</reference>
<sequence>MSNVKVDEALPKTPADERDWAELHPDILMAIFDKLGMLQVLLRAIKVCRSWRKAARDDLLFWRKIDMEMMDEDSRKIPFDWQKFKIISNIDLQNMTKIAVNWGGNNVHHLSTGNFCDEDLLKYIIDRTRNLKSLKITARLRFDDVAMALGRLKQLEELEIIQLFPVRSGFMMEALGSECPQLKRLKLNISGFYGTSTDEGIEPMLGIPKTMLQLKYLQLTGTCTTNEELMKILERCPNLEMLELCGSTEITVKDNDLKARCPKIHIRLLPDDDTDDESYDTISVGSHELDTNDYSSCDTDDDVYDDFYDDPYVDIYDYTDFYLKKK</sequence>
<dbReference type="Gene3D" id="1.20.1280.50">
    <property type="match status" value="1"/>
</dbReference>
<dbReference type="SUPFAM" id="SSF81383">
    <property type="entry name" value="F-box domain"/>
    <property type="match status" value="1"/>
</dbReference>
<gene>
    <name evidence="2" type="ORF">LUZ62_053473</name>
</gene>
<evidence type="ECO:0000313" key="2">
    <source>
        <dbReference type="EMBL" id="KAJ4769216.1"/>
    </source>
</evidence>
<dbReference type="SMART" id="SM00256">
    <property type="entry name" value="FBOX"/>
    <property type="match status" value="1"/>
</dbReference>
<dbReference type="InterPro" id="IPR032675">
    <property type="entry name" value="LRR_dom_sf"/>
</dbReference>
<comment type="caution">
    <text evidence="2">The sequence shown here is derived from an EMBL/GenBank/DDBJ whole genome shotgun (WGS) entry which is preliminary data.</text>
</comment>
<dbReference type="Gene3D" id="3.80.10.10">
    <property type="entry name" value="Ribonuclease Inhibitor"/>
    <property type="match status" value="1"/>
</dbReference>
<dbReference type="InterPro" id="IPR055411">
    <property type="entry name" value="LRR_FXL15/At3g58940/PEG3-like"/>
</dbReference>
<dbReference type="SUPFAM" id="SSF52047">
    <property type="entry name" value="RNI-like"/>
    <property type="match status" value="1"/>
</dbReference>
<proteinExistence type="predicted"/>
<dbReference type="Pfam" id="PF24758">
    <property type="entry name" value="LRR_At5g56370"/>
    <property type="match status" value="1"/>
</dbReference>
<accession>A0AAV8DQM9</accession>
<dbReference type="PANTHER" id="PTHR38926:SF2">
    <property type="entry name" value="F-BOX_LRR-REPEAT PROTEIN 21-RELATED"/>
    <property type="match status" value="1"/>
</dbReference>
<feature type="domain" description="F-box" evidence="1">
    <location>
        <begin position="23"/>
        <end position="64"/>
    </location>
</feature>
<protein>
    <submittedName>
        <fullName evidence="2">F-box protein SKIP19</fullName>
    </submittedName>
</protein>
<evidence type="ECO:0000313" key="3">
    <source>
        <dbReference type="Proteomes" id="UP001140206"/>
    </source>
</evidence>
<dbReference type="Pfam" id="PF12937">
    <property type="entry name" value="F-box-like"/>
    <property type="match status" value="1"/>
</dbReference>
<dbReference type="Proteomes" id="UP001140206">
    <property type="component" value="Chromosome 3"/>
</dbReference>
<name>A0AAV8DQM9_9POAL</name>
<keyword evidence="3" id="KW-1185">Reference proteome</keyword>
<dbReference type="InterPro" id="IPR001810">
    <property type="entry name" value="F-box_dom"/>
</dbReference>
<dbReference type="PANTHER" id="PTHR38926">
    <property type="entry name" value="F-BOX DOMAIN CONTAINING PROTEIN, EXPRESSED"/>
    <property type="match status" value="1"/>
</dbReference>
<dbReference type="AlphaFoldDB" id="A0AAV8DQM9"/>